<evidence type="ECO:0000256" key="2">
    <source>
        <dbReference type="ARBA" id="ARBA00022448"/>
    </source>
</evidence>
<name>A0A8J7YEQ0_9EURY</name>
<feature type="transmembrane region" description="Helical" evidence="7">
    <location>
        <begin position="109"/>
        <end position="130"/>
    </location>
</feature>
<feature type="transmembrane region" description="Helical" evidence="7">
    <location>
        <begin position="185"/>
        <end position="210"/>
    </location>
</feature>
<keyword evidence="9" id="KW-1185">Reference proteome</keyword>
<evidence type="ECO:0000256" key="6">
    <source>
        <dbReference type="ARBA" id="ARBA00023136"/>
    </source>
</evidence>
<keyword evidence="3 7" id="KW-1003">Cell membrane</keyword>
<comment type="caution">
    <text evidence="8">The sequence shown here is derived from an EMBL/GenBank/DDBJ whole genome shotgun (WGS) entry which is preliminary data.</text>
</comment>
<comment type="subcellular location">
    <subcellularLocation>
        <location evidence="1 7">Cell membrane</location>
        <topology evidence="1 7">Multi-pass membrane protein</topology>
    </subcellularLocation>
</comment>
<protein>
    <recommendedName>
        <fullName evidence="7">Probable membrane transporter protein</fullName>
    </recommendedName>
</protein>
<dbReference type="PANTHER" id="PTHR30269">
    <property type="entry name" value="TRANSMEMBRANE PROTEIN YFCA"/>
    <property type="match status" value="1"/>
</dbReference>
<dbReference type="GO" id="GO:0005886">
    <property type="term" value="C:plasma membrane"/>
    <property type="evidence" value="ECO:0007669"/>
    <property type="project" value="UniProtKB-SubCell"/>
</dbReference>
<keyword evidence="4 7" id="KW-0812">Transmembrane</keyword>
<feature type="transmembrane region" description="Helical" evidence="7">
    <location>
        <begin position="216"/>
        <end position="235"/>
    </location>
</feature>
<comment type="similarity">
    <text evidence="7">Belongs to the 4-toluene sulfonate uptake permease (TSUP) (TC 2.A.102) family.</text>
</comment>
<dbReference type="EMBL" id="RKLQ01000002">
    <property type="protein sequence ID" value="MBX0304695.1"/>
    <property type="molecule type" value="Genomic_DNA"/>
</dbReference>
<evidence type="ECO:0000313" key="8">
    <source>
        <dbReference type="EMBL" id="MBX0304695.1"/>
    </source>
</evidence>
<organism evidence="8 9">
    <name type="scientific">Haloarcula salinisoli</name>
    <dbReference type="NCBI Taxonomy" id="2487746"/>
    <lineage>
        <taxon>Archaea</taxon>
        <taxon>Methanobacteriati</taxon>
        <taxon>Methanobacteriota</taxon>
        <taxon>Stenosarchaea group</taxon>
        <taxon>Halobacteria</taxon>
        <taxon>Halobacteriales</taxon>
        <taxon>Haloarculaceae</taxon>
        <taxon>Haloarcula</taxon>
    </lineage>
</organism>
<dbReference type="InterPro" id="IPR002781">
    <property type="entry name" value="TM_pro_TauE-like"/>
</dbReference>
<accession>A0A8J7YEQ0</accession>
<reference evidence="8" key="1">
    <citation type="submission" date="2021-06" db="EMBL/GenBank/DDBJ databases">
        <title>Halomicroarcula sp. F24A a new haloarchaeum isolated from saline soil.</title>
        <authorList>
            <person name="Duran-Viseras A."/>
            <person name="Sanchez-Porro C."/>
            <person name="Ventosa A."/>
        </authorList>
    </citation>
    <scope>NUCLEOTIDE SEQUENCE</scope>
    <source>
        <strain evidence="8">F24A</strain>
    </source>
</reference>
<sequence length="271" mass="27368">MLQALAVGGFGPATLLTVAAVVFLGGLVKGTAGFGYAIVSTAVLATLFSPTVAVVVMILPMLVGNLRLLGELDRAEIPQCVARFWPYVLGAAVGTLAGMAMLGRIPRPVLALGLGLFTLAYVAATQPWVVLPGEAWTRERCFRPGTAAKVGVGLVSGVVFGATNAAVQVVAYLDSLDLDRSTFVGVLAMILVGISLLRLGAAWGLGLFAAGDAAPVTLLALSAVAAVPGLAGVAAGQRLRRRLADGTVTAGALLLLTLIGLKLLADGATGL</sequence>
<feature type="transmembrane region" description="Helical" evidence="7">
    <location>
        <begin position="34"/>
        <end position="64"/>
    </location>
</feature>
<feature type="transmembrane region" description="Helical" evidence="7">
    <location>
        <begin position="247"/>
        <end position="265"/>
    </location>
</feature>
<evidence type="ECO:0000256" key="1">
    <source>
        <dbReference type="ARBA" id="ARBA00004651"/>
    </source>
</evidence>
<dbReference type="AlphaFoldDB" id="A0A8J7YEQ0"/>
<evidence type="ECO:0000313" key="9">
    <source>
        <dbReference type="Proteomes" id="UP000783863"/>
    </source>
</evidence>
<feature type="transmembrane region" description="Helical" evidence="7">
    <location>
        <begin position="84"/>
        <end position="102"/>
    </location>
</feature>
<feature type="transmembrane region" description="Helical" evidence="7">
    <location>
        <begin position="150"/>
        <end position="173"/>
    </location>
</feature>
<dbReference type="InterPro" id="IPR052017">
    <property type="entry name" value="TSUP"/>
</dbReference>
<evidence type="ECO:0000256" key="3">
    <source>
        <dbReference type="ARBA" id="ARBA00022475"/>
    </source>
</evidence>
<dbReference type="RefSeq" id="WP_220588900.1">
    <property type="nucleotide sequence ID" value="NZ_RKLQ01000002.1"/>
</dbReference>
<feature type="transmembrane region" description="Helical" evidence="7">
    <location>
        <begin position="6"/>
        <end position="27"/>
    </location>
</feature>
<dbReference type="Proteomes" id="UP000783863">
    <property type="component" value="Unassembled WGS sequence"/>
</dbReference>
<evidence type="ECO:0000256" key="5">
    <source>
        <dbReference type="ARBA" id="ARBA00022989"/>
    </source>
</evidence>
<evidence type="ECO:0000256" key="4">
    <source>
        <dbReference type="ARBA" id="ARBA00022692"/>
    </source>
</evidence>
<gene>
    <name evidence="8" type="ORF">EGD98_13545</name>
</gene>
<keyword evidence="5 7" id="KW-1133">Transmembrane helix</keyword>
<keyword evidence="6 7" id="KW-0472">Membrane</keyword>
<evidence type="ECO:0000256" key="7">
    <source>
        <dbReference type="RuleBase" id="RU363041"/>
    </source>
</evidence>
<keyword evidence="2" id="KW-0813">Transport</keyword>
<dbReference type="Pfam" id="PF01925">
    <property type="entry name" value="TauE"/>
    <property type="match status" value="1"/>
</dbReference>
<proteinExistence type="inferred from homology"/>
<dbReference type="PANTHER" id="PTHR30269:SF37">
    <property type="entry name" value="MEMBRANE TRANSPORTER PROTEIN"/>
    <property type="match status" value="1"/>
</dbReference>